<name>A0A090J3I5_9BACI</name>
<keyword evidence="1" id="KW-1133">Transmembrane helix</keyword>
<evidence type="ECO:0000256" key="1">
    <source>
        <dbReference type="SAM" id="Phobius"/>
    </source>
</evidence>
<keyword evidence="1" id="KW-0812">Transmembrane</keyword>
<dbReference type="InterPro" id="IPR025007">
    <property type="entry name" value="DUF3899"/>
</dbReference>
<reference evidence="3 4" key="1">
    <citation type="submission" date="2014-07" db="EMBL/GenBank/DDBJ databases">
        <authorList>
            <person name="Wibberg Daniel"/>
        </authorList>
    </citation>
    <scope>NUCLEOTIDE SEQUENCE [LARGE SCALE GENOMIC DNA]</scope>
</reference>
<dbReference type="AlphaFoldDB" id="A0A090J3I5"/>
<dbReference type="Proteomes" id="UP000040576">
    <property type="component" value="Unassembled WGS sequence"/>
</dbReference>
<keyword evidence="1" id="KW-0472">Membrane</keyword>
<evidence type="ECO:0000313" key="4">
    <source>
        <dbReference type="Proteomes" id="UP000040576"/>
    </source>
</evidence>
<proteinExistence type="predicted"/>
<evidence type="ECO:0000313" key="3">
    <source>
        <dbReference type="EMBL" id="CEE03238.1"/>
    </source>
</evidence>
<protein>
    <submittedName>
        <fullName evidence="3">Putative membrane protein</fullName>
    </submittedName>
</protein>
<feature type="transmembrane region" description="Helical" evidence="1">
    <location>
        <begin position="36"/>
        <end position="65"/>
    </location>
</feature>
<keyword evidence="4" id="KW-1185">Reference proteome</keyword>
<organism evidence="3 4">
    <name type="scientific">Caldibacillus thermoamylovorans</name>
    <dbReference type="NCBI Taxonomy" id="35841"/>
    <lineage>
        <taxon>Bacteria</taxon>
        <taxon>Bacillati</taxon>
        <taxon>Bacillota</taxon>
        <taxon>Bacilli</taxon>
        <taxon>Bacillales</taxon>
        <taxon>Bacillaceae</taxon>
        <taxon>Caldibacillus</taxon>
    </lineage>
</organism>
<dbReference type="RefSeq" id="WP_034773505.1">
    <property type="nucleotide sequence ID" value="NZ_CCRF01000103.1"/>
</dbReference>
<gene>
    <name evidence="3" type="ORF">BT1A1_3457</name>
</gene>
<feature type="transmembrane region" description="Helical" evidence="1">
    <location>
        <begin position="7"/>
        <end position="24"/>
    </location>
</feature>
<dbReference type="Pfam" id="PF13038">
    <property type="entry name" value="DUF3899"/>
    <property type="match status" value="1"/>
</dbReference>
<sequence length="122" mass="14552">MIEKRQAGLFLVNMAVIFVVFFFGSEHTLISFINTVFYIGLIYVVTVLFMFTVKGGFFDGLVFGFRRYNHIMFKRKDYLEEWKKKPLPSESFNIRLYRLLQFQCYILVGGLIVLLIIYYMVR</sequence>
<accession>A0A090J3I5</accession>
<feature type="transmembrane region" description="Helical" evidence="1">
    <location>
        <begin position="102"/>
        <end position="121"/>
    </location>
</feature>
<evidence type="ECO:0000259" key="2">
    <source>
        <dbReference type="Pfam" id="PF13038"/>
    </source>
</evidence>
<dbReference type="EMBL" id="CCRF01000103">
    <property type="protein sequence ID" value="CEE03238.1"/>
    <property type="molecule type" value="Genomic_DNA"/>
</dbReference>
<feature type="domain" description="DUF3899" evidence="2">
    <location>
        <begin position="33"/>
        <end position="114"/>
    </location>
</feature>